<feature type="non-terminal residue" evidence="1">
    <location>
        <position position="1"/>
    </location>
</feature>
<accession>A0A5J9WXA0</accession>
<dbReference type="AlphaFoldDB" id="A0A5J9WXA0"/>
<proteinExistence type="predicted"/>
<dbReference type="Gramene" id="TVU51484">
    <property type="protein sequence ID" value="TVU51484"/>
    <property type="gene ID" value="EJB05_02916"/>
</dbReference>
<reference evidence="1 2" key="1">
    <citation type="journal article" date="2019" name="Sci. Rep.">
        <title>A high-quality genome of Eragrostis curvula grass provides insights into Poaceae evolution and supports new strategies to enhance forage quality.</title>
        <authorList>
            <person name="Carballo J."/>
            <person name="Santos B.A.C.M."/>
            <person name="Zappacosta D."/>
            <person name="Garbus I."/>
            <person name="Selva J.P."/>
            <person name="Gallo C.A."/>
            <person name="Diaz A."/>
            <person name="Albertini E."/>
            <person name="Caccamo M."/>
            <person name="Echenique V."/>
        </authorList>
    </citation>
    <scope>NUCLEOTIDE SEQUENCE [LARGE SCALE GENOMIC DNA]</scope>
    <source>
        <strain evidence="2">cv. Victoria</strain>
        <tissue evidence="1">Leaf</tissue>
    </source>
</reference>
<dbReference type="Proteomes" id="UP000324897">
    <property type="component" value="Chromosome 6"/>
</dbReference>
<evidence type="ECO:0000313" key="1">
    <source>
        <dbReference type="EMBL" id="TVU51484.1"/>
    </source>
</evidence>
<protein>
    <submittedName>
        <fullName evidence="1">Uncharacterized protein</fullName>
    </submittedName>
</protein>
<sequence>MRGRKIWFYPAVLESGGETEKSQETHWRKAGAGNRDKTEAQTTAFFGKKFDQKAIVLPNGLAQNPNINSSPEELHHQLILGVAWSAGAVQSDGAHADLTSASARGFFSVLLGIFSSPGYNAAEEVAGLGKKPFLVLHQCNDAD</sequence>
<comment type="caution">
    <text evidence="1">The sequence shown here is derived from an EMBL/GenBank/DDBJ whole genome shotgun (WGS) entry which is preliminary data.</text>
</comment>
<gene>
    <name evidence="1" type="ORF">EJB05_02916</name>
</gene>
<organism evidence="1 2">
    <name type="scientific">Eragrostis curvula</name>
    <name type="common">weeping love grass</name>
    <dbReference type="NCBI Taxonomy" id="38414"/>
    <lineage>
        <taxon>Eukaryota</taxon>
        <taxon>Viridiplantae</taxon>
        <taxon>Streptophyta</taxon>
        <taxon>Embryophyta</taxon>
        <taxon>Tracheophyta</taxon>
        <taxon>Spermatophyta</taxon>
        <taxon>Magnoliopsida</taxon>
        <taxon>Liliopsida</taxon>
        <taxon>Poales</taxon>
        <taxon>Poaceae</taxon>
        <taxon>PACMAD clade</taxon>
        <taxon>Chloridoideae</taxon>
        <taxon>Eragrostideae</taxon>
        <taxon>Eragrostidinae</taxon>
        <taxon>Eragrostis</taxon>
    </lineage>
</organism>
<dbReference type="EMBL" id="RWGY01000002">
    <property type="protein sequence ID" value="TVU51484.1"/>
    <property type="molecule type" value="Genomic_DNA"/>
</dbReference>
<keyword evidence="2" id="KW-1185">Reference proteome</keyword>
<evidence type="ECO:0000313" key="2">
    <source>
        <dbReference type="Proteomes" id="UP000324897"/>
    </source>
</evidence>
<name>A0A5J9WXA0_9POAL</name>